<protein>
    <recommendedName>
        <fullName evidence="4">TeaA receptor TeaR</fullName>
    </recommendedName>
</protein>
<proteinExistence type="predicted"/>
<sequence length="594" mass="64269">MSAATPSTATMNGASSGRAWSYAVPLEETDGNARPLPPRSPQRNEHELEHEWDENAAKALDRRSSAWDLQSDSETAKQRKTSVRAVNHTAVRKRSRNTLRENKQQQSGAASKAKASGPGSAYTPSDDSAWIHRDKLAQIEIQEMEEAGIYIRPSRRSQSLGPGRENGRVSRSMSRTSSRKALNDQSNGAHYDDDYAAAYPAHGDHERIHASNSATAFASNPEATSPKHPPESSQPPSGPVGHASLQDAIDSSSSRPSNDHNSPESSQPSQQASTGRPSTSRIPVSRNTAVPVPHDVVERDSPLPRSRAGSQTLSGSWDDAQYARARSGSVSSQMLLDSDHDRRRITPPEGINKRVSGEDSPQKARVQKQTPPGRKVSTPASGIARPGSSAGKRVTSGSATRRPGSSSGHKSRPSTGAFTPEGDPPWIASMYKPDPRLPPDQQMIPTHAKRMMQEQWEKEGKTGTVYDRDFNLLNDEDLRPKRPISDQPNPNPHNRGTINDDANMANGTSSNDASTGNGWPLGLKSEGGSIRHGNSAGYRITPTISSAPTMQRPGTSEPAPPQRRSTAQDQPLRVPELDEKEEPKPKKACCCVVM</sequence>
<feature type="compositionally biased region" description="Basic and acidic residues" evidence="1">
    <location>
        <begin position="337"/>
        <end position="362"/>
    </location>
</feature>
<reference evidence="2" key="1">
    <citation type="journal article" date="2020" name="Stud. Mycol.">
        <title>101 Dothideomycetes genomes: a test case for predicting lifestyles and emergence of pathogens.</title>
        <authorList>
            <person name="Haridas S."/>
            <person name="Albert R."/>
            <person name="Binder M."/>
            <person name="Bloem J."/>
            <person name="Labutti K."/>
            <person name="Salamov A."/>
            <person name="Andreopoulos B."/>
            <person name="Baker S."/>
            <person name="Barry K."/>
            <person name="Bills G."/>
            <person name="Bluhm B."/>
            <person name="Cannon C."/>
            <person name="Castanera R."/>
            <person name="Culley D."/>
            <person name="Daum C."/>
            <person name="Ezra D."/>
            <person name="Gonzalez J."/>
            <person name="Henrissat B."/>
            <person name="Kuo A."/>
            <person name="Liang C."/>
            <person name="Lipzen A."/>
            <person name="Lutzoni F."/>
            <person name="Magnuson J."/>
            <person name="Mondo S."/>
            <person name="Nolan M."/>
            <person name="Ohm R."/>
            <person name="Pangilinan J."/>
            <person name="Park H.-J."/>
            <person name="Ramirez L."/>
            <person name="Alfaro M."/>
            <person name="Sun H."/>
            <person name="Tritt A."/>
            <person name="Yoshinaga Y."/>
            <person name="Zwiers L.-H."/>
            <person name="Turgeon B."/>
            <person name="Goodwin S."/>
            <person name="Spatafora J."/>
            <person name="Crous P."/>
            <person name="Grigoriev I."/>
        </authorList>
    </citation>
    <scope>NUCLEOTIDE SEQUENCE</scope>
    <source>
        <strain evidence="2">SCOH1-5</strain>
    </source>
</reference>
<feature type="compositionally biased region" description="Polar residues" evidence="1">
    <location>
        <begin position="1"/>
        <end position="15"/>
    </location>
</feature>
<dbReference type="OrthoDB" id="10249311at2759"/>
<organism evidence="2 3">
    <name type="scientific">Cercospora zeae-maydis SCOH1-5</name>
    <dbReference type="NCBI Taxonomy" id="717836"/>
    <lineage>
        <taxon>Eukaryota</taxon>
        <taxon>Fungi</taxon>
        <taxon>Dikarya</taxon>
        <taxon>Ascomycota</taxon>
        <taxon>Pezizomycotina</taxon>
        <taxon>Dothideomycetes</taxon>
        <taxon>Dothideomycetidae</taxon>
        <taxon>Mycosphaerellales</taxon>
        <taxon>Mycosphaerellaceae</taxon>
        <taxon>Cercospora</taxon>
    </lineage>
</organism>
<feature type="compositionally biased region" description="Basic and acidic residues" evidence="1">
    <location>
        <begin position="451"/>
        <end position="484"/>
    </location>
</feature>
<feature type="compositionally biased region" description="Low complexity" evidence="1">
    <location>
        <begin position="263"/>
        <end position="273"/>
    </location>
</feature>
<name>A0A6A6F109_9PEZI</name>
<evidence type="ECO:0000313" key="3">
    <source>
        <dbReference type="Proteomes" id="UP000799539"/>
    </source>
</evidence>
<feature type="compositionally biased region" description="Polar residues" evidence="1">
    <location>
        <begin position="210"/>
        <end position="223"/>
    </location>
</feature>
<feature type="compositionally biased region" description="Polar residues" evidence="1">
    <location>
        <begin position="395"/>
        <end position="417"/>
    </location>
</feature>
<feature type="compositionally biased region" description="Basic and acidic residues" evidence="1">
    <location>
        <begin position="575"/>
        <end position="585"/>
    </location>
</feature>
<feature type="region of interest" description="Disordered" evidence="1">
    <location>
        <begin position="1"/>
        <end position="134"/>
    </location>
</feature>
<feature type="region of interest" description="Disordered" evidence="1">
    <location>
        <begin position="147"/>
        <end position="594"/>
    </location>
</feature>
<dbReference type="EMBL" id="ML992703">
    <property type="protein sequence ID" value="KAF2207452.1"/>
    <property type="molecule type" value="Genomic_DNA"/>
</dbReference>
<keyword evidence="3" id="KW-1185">Reference proteome</keyword>
<feature type="compositionally biased region" description="Polar residues" evidence="1">
    <location>
        <begin position="505"/>
        <end position="517"/>
    </location>
</feature>
<gene>
    <name evidence="2" type="ORF">CERZMDRAFT_88493</name>
</gene>
<dbReference type="Proteomes" id="UP000799539">
    <property type="component" value="Unassembled WGS sequence"/>
</dbReference>
<feature type="compositionally biased region" description="Basic and acidic residues" evidence="1">
    <location>
        <begin position="42"/>
        <end position="65"/>
    </location>
</feature>
<evidence type="ECO:0000313" key="2">
    <source>
        <dbReference type="EMBL" id="KAF2207452.1"/>
    </source>
</evidence>
<feature type="compositionally biased region" description="Polar residues" evidence="1">
    <location>
        <begin position="542"/>
        <end position="554"/>
    </location>
</feature>
<feature type="compositionally biased region" description="Low complexity" evidence="1">
    <location>
        <begin position="104"/>
        <end position="121"/>
    </location>
</feature>
<evidence type="ECO:0008006" key="4">
    <source>
        <dbReference type="Google" id="ProtNLM"/>
    </source>
</evidence>
<evidence type="ECO:0000256" key="1">
    <source>
        <dbReference type="SAM" id="MobiDB-lite"/>
    </source>
</evidence>
<feature type="compositionally biased region" description="Polar residues" evidence="1">
    <location>
        <begin position="486"/>
        <end position="497"/>
    </location>
</feature>
<dbReference type="AlphaFoldDB" id="A0A6A6F109"/>
<feature type="compositionally biased region" description="Polar residues" evidence="1">
    <location>
        <begin position="274"/>
        <end position="288"/>
    </location>
</feature>
<accession>A0A6A6F109</accession>